<dbReference type="GO" id="GO:0010468">
    <property type="term" value="P:regulation of gene expression"/>
    <property type="evidence" value="ECO:0007669"/>
    <property type="project" value="TreeGrafter"/>
</dbReference>
<dbReference type="PROSITE" id="PS50817">
    <property type="entry name" value="INTEIN_N_TER"/>
    <property type="match status" value="1"/>
</dbReference>
<feature type="domain" description="MACPF" evidence="3">
    <location>
        <begin position="1"/>
        <end position="331"/>
    </location>
</feature>
<keyword evidence="5" id="KW-1185">Reference proteome</keyword>
<dbReference type="PANTHER" id="PTHR11889:SF31">
    <property type="entry name" value="PROTEIN HEDGEHOG"/>
    <property type="match status" value="1"/>
</dbReference>
<dbReference type="SUPFAM" id="SSF51294">
    <property type="entry name" value="Hedgehog/intein (Hint) domain"/>
    <property type="match status" value="1"/>
</dbReference>
<dbReference type="GO" id="GO:0048731">
    <property type="term" value="P:system development"/>
    <property type="evidence" value="ECO:0007669"/>
    <property type="project" value="UniProtKB-ARBA"/>
</dbReference>
<dbReference type="GO" id="GO:0007267">
    <property type="term" value="P:cell-cell signaling"/>
    <property type="evidence" value="ECO:0007669"/>
    <property type="project" value="InterPro"/>
</dbReference>
<dbReference type="GO" id="GO:0005615">
    <property type="term" value="C:extracellular space"/>
    <property type="evidence" value="ECO:0007669"/>
    <property type="project" value="TreeGrafter"/>
</dbReference>
<comment type="caution">
    <text evidence="4">The sequence shown here is derived from an EMBL/GenBank/DDBJ whole genome shotgun (WGS) entry which is preliminary data.</text>
</comment>
<dbReference type="SMART" id="SM00306">
    <property type="entry name" value="HintN"/>
    <property type="match status" value="1"/>
</dbReference>
<name>A0A8S3SRK3_MYTED</name>
<dbReference type="GO" id="GO:0001708">
    <property type="term" value="P:cell fate specification"/>
    <property type="evidence" value="ECO:0007669"/>
    <property type="project" value="TreeGrafter"/>
</dbReference>
<dbReference type="CDD" id="cd00081">
    <property type="entry name" value="Hint"/>
    <property type="match status" value="1"/>
</dbReference>
<evidence type="ECO:0000313" key="4">
    <source>
        <dbReference type="EMBL" id="CAG2220640.1"/>
    </source>
</evidence>
<dbReference type="InterPro" id="IPR001767">
    <property type="entry name" value="Hedgehog_Hint"/>
</dbReference>
<evidence type="ECO:0000256" key="1">
    <source>
        <dbReference type="ARBA" id="ARBA00022473"/>
    </source>
</evidence>
<gene>
    <name evidence="4" type="ORF">MEDL_34087</name>
</gene>
<dbReference type="SMART" id="SM00305">
    <property type="entry name" value="HintC"/>
    <property type="match status" value="1"/>
</dbReference>
<dbReference type="InterPro" id="IPR050387">
    <property type="entry name" value="Hedgehog_Signaling"/>
</dbReference>
<dbReference type="InterPro" id="IPR001657">
    <property type="entry name" value="Hedgehog"/>
</dbReference>
<evidence type="ECO:0000256" key="2">
    <source>
        <dbReference type="ARBA" id="ARBA00022729"/>
    </source>
</evidence>
<dbReference type="Pfam" id="PF01823">
    <property type="entry name" value="MACPF"/>
    <property type="match status" value="1"/>
</dbReference>
<sequence length="525" mass="59959">MSMNKLMTKMYPVRITIEMQKVLEEVFGLNYEQVAGLDFHVGKGYNILKDSTTLMSPLAMEECSNQDGMPTNVQLKDCSSFEVKFESVEDTKEYVIKRLRDLKIQVNEPINFNAFQMNFRNGYNIGSSKIQSFNVEQRIRQVVVQKPFQLNEEFITELNDLPSNDNPRDKIVVRKWEAFFEKWGMYVVVGQYMGGSVTCHVKVEKEQSVEDVQFALATQFSFFQGYAEYDFSNSDTHRNIKKGISSIHTTSLQWEGGNKETYKTSLKHIDRSDWKAWVESLEYSPVPLSTSLELYPLYLIAAKLSAPEADNRATTAKSNKAGYCFHEDSVVLLHNGKMKRMKELVVGDKVMTLDSKGNLVEDEVIAWLHRLRIGQFTFLKINHDLGELVLTPDHILFVGKNRNPQYASTVSPGNKLHFFITANDRKTIIMTTVLSIQIVNGTGVYAPLTYNGRLLVNNVDVSCYSTLNPLKVMGHDLMSTHTLAHVAFLPFRMAYIFGLDINNDEYNDGTGIHGYARWLMKLNWA</sequence>
<dbReference type="PANTHER" id="PTHR11889">
    <property type="entry name" value="HEDGEHOG"/>
    <property type="match status" value="1"/>
</dbReference>
<dbReference type="AlphaFoldDB" id="A0A8S3SRK3"/>
<evidence type="ECO:0000259" key="3">
    <source>
        <dbReference type="PROSITE" id="PS51412"/>
    </source>
</evidence>
<dbReference type="GO" id="GO:0007224">
    <property type="term" value="P:smoothened signaling pathway"/>
    <property type="evidence" value="ECO:0007669"/>
    <property type="project" value="TreeGrafter"/>
</dbReference>
<dbReference type="InterPro" id="IPR003587">
    <property type="entry name" value="Hint_dom_N"/>
</dbReference>
<dbReference type="InterPro" id="IPR006141">
    <property type="entry name" value="Intein_N"/>
</dbReference>
<dbReference type="InterPro" id="IPR003586">
    <property type="entry name" value="Hint_dom_C"/>
</dbReference>
<dbReference type="GO" id="GO:0005113">
    <property type="term" value="F:patched binding"/>
    <property type="evidence" value="ECO:0007669"/>
    <property type="project" value="TreeGrafter"/>
</dbReference>
<dbReference type="InterPro" id="IPR020864">
    <property type="entry name" value="MACPF"/>
</dbReference>
<dbReference type="PROSITE" id="PS51412">
    <property type="entry name" value="MACPF_2"/>
    <property type="match status" value="1"/>
</dbReference>
<reference evidence="4" key="1">
    <citation type="submission" date="2021-03" db="EMBL/GenBank/DDBJ databases">
        <authorList>
            <person name="Bekaert M."/>
        </authorList>
    </citation>
    <scope>NUCLEOTIDE SEQUENCE</scope>
</reference>
<dbReference type="GO" id="GO:0016539">
    <property type="term" value="P:intein-mediated protein splicing"/>
    <property type="evidence" value="ECO:0007669"/>
    <property type="project" value="InterPro"/>
</dbReference>
<dbReference type="GO" id="GO:0016540">
    <property type="term" value="P:protein autoprocessing"/>
    <property type="evidence" value="ECO:0007669"/>
    <property type="project" value="InterPro"/>
</dbReference>
<evidence type="ECO:0000313" key="5">
    <source>
        <dbReference type="Proteomes" id="UP000683360"/>
    </source>
</evidence>
<accession>A0A8S3SRK3</accession>
<dbReference type="Pfam" id="PF01079">
    <property type="entry name" value="Hint"/>
    <property type="match status" value="1"/>
</dbReference>
<proteinExistence type="predicted"/>
<organism evidence="4 5">
    <name type="scientific">Mytilus edulis</name>
    <name type="common">Blue mussel</name>
    <dbReference type="NCBI Taxonomy" id="6550"/>
    <lineage>
        <taxon>Eukaryota</taxon>
        <taxon>Metazoa</taxon>
        <taxon>Spiralia</taxon>
        <taxon>Lophotrochozoa</taxon>
        <taxon>Mollusca</taxon>
        <taxon>Bivalvia</taxon>
        <taxon>Autobranchia</taxon>
        <taxon>Pteriomorphia</taxon>
        <taxon>Mytilida</taxon>
        <taxon>Mytiloidea</taxon>
        <taxon>Mytilidae</taxon>
        <taxon>Mytilinae</taxon>
        <taxon>Mytilus</taxon>
    </lineage>
</organism>
<dbReference type="Proteomes" id="UP000683360">
    <property type="component" value="Unassembled WGS sequence"/>
</dbReference>
<dbReference type="InterPro" id="IPR036844">
    <property type="entry name" value="Hint_dom_sf"/>
</dbReference>
<dbReference type="PRINTS" id="PR00632">
    <property type="entry name" value="SONICHHOG"/>
</dbReference>
<protein>
    <submittedName>
        <fullName evidence="4">DHH</fullName>
    </submittedName>
</protein>
<dbReference type="GO" id="GO:0005509">
    <property type="term" value="F:calcium ion binding"/>
    <property type="evidence" value="ECO:0007669"/>
    <property type="project" value="TreeGrafter"/>
</dbReference>
<dbReference type="Gene3D" id="2.170.16.10">
    <property type="entry name" value="Hedgehog/Intein (Hint) domain"/>
    <property type="match status" value="1"/>
</dbReference>
<dbReference type="EMBL" id="CAJPWZ010001666">
    <property type="protein sequence ID" value="CAG2220640.1"/>
    <property type="molecule type" value="Genomic_DNA"/>
</dbReference>
<keyword evidence="1" id="KW-0217">Developmental protein</keyword>
<keyword evidence="2" id="KW-0732">Signal</keyword>
<dbReference type="OrthoDB" id="6056605at2759"/>